<comment type="caution">
    <text evidence="2">The sequence shown here is derived from an EMBL/GenBank/DDBJ whole genome shotgun (WGS) entry which is preliminary data.</text>
</comment>
<gene>
    <name evidence="2" type="ORF">CTEN210_05237</name>
</gene>
<dbReference type="EMBL" id="BLLK01000029">
    <property type="protein sequence ID" value="GFH48761.1"/>
    <property type="molecule type" value="Genomic_DNA"/>
</dbReference>
<reference evidence="2 3" key="1">
    <citation type="journal article" date="2021" name="Sci. Rep.">
        <title>The genome of the diatom Chaetoceros tenuissimus carries an ancient integrated fragment of an extant virus.</title>
        <authorList>
            <person name="Hongo Y."/>
            <person name="Kimura K."/>
            <person name="Takaki Y."/>
            <person name="Yoshida Y."/>
            <person name="Baba S."/>
            <person name="Kobayashi G."/>
            <person name="Nagasaki K."/>
            <person name="Hano T."/>
            <person name="Tomaru Y."/>
        </authorList>
    </citation>
    <scope>NUCLEOTIDE SEQUENCE [LARGE SCALE GENOMIC DNA]</scope>
    <source>
        <strain evidence="2 3">NIES-3715</strain>
    </source>
</reference>
<sequence>MFQHKTEMENIFKSSLALLILRKRVQERKQMEENMISEKGCNFHSSRKRKNLDPTVDNAGTDNAGIDNAEKPLDLLSEQTLKDNSYLLLNKDDANNRGQGHLSSMFTIALSTTHSIYQPYMRQLLKASQSNTNPCSPPIYDSRAASLSLSDMAEYIKRKGKNAAKNASEMKAMSSPVQSYAVLDGIVSHIVTNLHTLLTKLDSQILFEQTDEVELLDKGRLQESLSSDQTQVDRGHLKLTGPICRLDNIIYDVFLHGFIESDEGSSKNNTDTDSYAIDYHNCVQKVLSTCTICHRIVFLSCQRAKSFHSHEGIESSKNLIKCFLQGIMRVLHLNYDALSKTDQRPFNPKNIRLQEVIAVNFLLLLEEVTSMYFHTFSCLEYESVQDESTFSSSHEYHHIISDDDNNSMHREEYPSSSSGDIVCFLTKQFDMLGKGARNENLMLPLSTREVISRFIEDIVSSDNALEHDFFLDCNLSGAKTMHKLVVFSLMQRLASNHIS</sequence>
<name>A0AAD3CMP3_9STRA</name>
<evidence type="ECO:0000313" key="3">
    <source>
        <dbReference type="Proteomes" id="UP001054902"/>
    </source>
</evidence>
<evidence type="ECO:0000256" key="1">
    <source>
        <dbReference type="SAM" id="MobiDB-lite"/>
    </source>
</evidence>
<dbReference type="AlphaFoldDB" id="A0AAD3CMP3"/>
<protein>
    <submittedName>
        <fullName evidence="2">Uncharacterized protein</fullName>
    </submittedName>
</protein>
<dbReference type="Proteomes" id="UP001054902">
    <property type="component" value="Unassembled WGS sequence"/>
</dbReference>
<feature type="region of interest" description="Disordered" evidence="1">
    <location>
        <begin position="45"/>
        <end position="65"/>
    </location>
</feature>
<proteinExistence type="predicted"/>
<keyword evidence="3" id="KW-1185">Reference proteome</keyword>
<organism evidence="2 3">
    <name type="scientific">Chaetoceros tenuissimus</name>
    <dbReference type="NCBI Taxonomy" id="426638"/>
    <lineage>
        <taxon>Eukaryota</taxon>
        <taxon>Sar</taxon>
        <taxon>Stramenopiles</taxon>
        <taxon>Ochrophyta</taxon>
        <taxon>Bacillariophyta</taxon>
        <taxon>Coscinodiscophyceae</taxon>
        <taxon>Chaetocerotophycidae</taxon>
        <taxon>Chaetocerotales</taxon>
        <taxon>Chaetocerotaceae</taxon>
        <taxon>Chaetoceros</taxon>
    </lineage>
</organism>
<evidence type="ECO:0000313" key="2">
    <source>
        <dbReference type="EMBL" id="GFH48761.1"/>
    </source>
</evidence>
<accession>A0AAD3CMP3</accession>